<protein>
    <recommendedName>
        <fullName evidence="4">Integral membrane protein</fullName>
    </recommendedName>
</protein>
<feature type="transmembrane region" description="Helical" evidence="1">
    <location>
        <begin position="63"/>
        <end position="83"/>
    </location>
</feature>
<accession>A0ABP7ARL2</accession>
<dbReference type="Proteomes" id="UP001501074">
    <property type="component" value="Unassembled WGS sequence"/>
</dbReference>
<organism evidence="2 3">
    <name type="scientific">Kineosporia mesophila</name>
    <dbReference type="NCBI Taxonomy" id="566012"/>
    <lineage>
        <taxon>Bacteria</taxon>
        <taxon>Bacillati</taxon>
        <taxon>Actinomycetota</taxon>
        <taxon>Actinomycetes</taxon>
        <taxon>Kineosporiales</taxon>
        <taxon>Kineosporiaceae</taxon>
        <taxon>Kineosporia</taxon>
    </lineage>
</organism>
<keyword evidence="3" id="KW-1185">Reference proteome</keyword>
<keyword evidence="1" id="KW-0472">Membrane</keyword>
<gene>
    <name evidence="2" type="ORF">GCM10022223_66610</name>
</gene>
<comment type="caution">
    <text evidence="2">The sequence shown here is derived from an EMBL/GenBank/DDBJ whole genome shotgun (WGS) entry which is preliminary data.</text>
</comment>
<keyword evidence="1" id="KW-0812">Transmembrane</keyword>
<evidence type="ECO:0000256" key="1">
    <source>
        <dbReference type="SAM" id="Phobius"/>
    </source>
</evidence>
<proteinExistence type="predicted"/>
<reference evidence="3" key="1">
    <citation type="journal article" date="2019" name="Int. J. Syst. Evol. Microbiol.">
        <title>The Global Catalogue of Microorganisms (GCM) 10K type strain sequencing project: providing services to taxonomists for standard genome sequencing and annotation.</title>
        <authorList>
            <consortium name="The Broad Institute Genomics Platform"/>
            <consortium name="The Broad Institute Genome Sequencing Center for Infectious Disease"/>
            <person name="Wu L."/>
            <person name="Ma J."/>
        </authorList>
    </citation>
    <scope>NUCLEOTIDE SEQUENCE [LARGE SCALE GENOMIC DNA]</scope>
    <source>
        <strain evidence="3">JCM 16902</strain>
    </source>
</reference>
<keyword evidence="1" id="KW-1133">Transmembrane helix</keyword>
<evidence type="ECO:0000313" key="2">
    <source>
        <dbReference type="EMBL" id="GAA3638304.1"/>
    </source>
</evidence>
<evidence type="ECO:0008006" key="4">
    <source>
        <dbReference type="Google" id="ProtNLM"/>
    </source>
</evidence>
<feature type="transmembrane region" description="Helical" evidence="1">
    <location>
        <begin position="161"/>
        <end position="181"/>
    </location>
</feature>
<sequence>MADPERMMTTEQINAELTARAHREMDRRLLRGLRVYLLVMPVVFVLAVLGWDTPVGEIPVWMWVLLGVLFLFFPVLSGLLLLARRRGVRRLQPSQYVGLEKAHRKSLLAAVRSVGPVPEEDRPHATALARGLVAQRRLAYLLVPAAFCGAAGRLLSGERGVGDLFAAVSLVLVLVLAPQLLRDARRGRRWLDEHGHEQA</sequence>
<feature type="transmembrane region" description="Helical" evidence="1">
    <location>
        <begin position="33"/>
        <end position="51"/>
    </location>
</feature>
<evidence type="ECO:0000313" key="3">
    <source>
        <dbReference type="Proteomes" id="UP001501074"/>
    </source>
</evidence>
<dbReference type="EMBL" id="BAAAZO010000012">
    <property type="protein sequence ID" value="GAA3638304.1"/>
    <property type="molecule type" value="Genomic_DNA"/>
</dbReference>
<name>A0ABP7ARL2_9ACTN</name>
<feature type="transmembrane region" description="Helical" evidence="1">
    <location>
        <begin position="138"/>
        <end position="155"/>
    </location>
</feature>